<evidence type="ECO:0000259" key="2">
    <source>
        <dbReference type="SMART" id="SM00867"/>
    </source>
</evidence>
<dbReference type="EMBL" id="JARXRM010000034">
    <property type="protein sequence ID" value="MDH5823523.1"/>
    <property type="molecule type" value="Genomic_DNA"/>
</dbReference>
<dbReference type="Proteomes" id="UP001156940">
    <property type="component" value="Unassembled WGS sequence"/>
</dbReference>
<dbReference type="InterPro" id="IPR036761">
    <property type="entry name" value="TTHA0802/YceI-like_sf"/>
</dbReference>
<evidence type="ECO:0000313" key="4">
    <source>
        <dbReference type="Proteomes" id="UP001156940"/>
    </source>
</evidence>
<dbReference type="SMART" id="SM00867">
    <property type="entry name" value="YceI"/>
    <property type="match status" value="1"/>
</dbReference>
<comment type="caution">
    <text evidence="3">The sequence shown here is derived from an EMBL/GenBank/DDBJ whole genome shotgun (WGS) entry which is preliminary data.</text>
</comment>
<keyword evidence="1" id="KW-0732">Signal</keyword>
<name>A0ABT6JBH0_9GAMM</name>
<keyword evidence="4" id="KW-1185">Reference proteome</keyword>
<reference evidence="3 4" key="1">
    <citation type="submission" date="2023-04" db="EMBL/GenBank/DDBJ databases">
        <title>Luteimonas endophyticus RD2P54.</title>
        <authorList>
            <person name="Sun J.-Q."/>
        </authorList>
    </citation>
    <scope>NUCLEOTIDE SEQUENCE [LARGE SCALE GENOMIC DNA]</scope>
    <source>
        <strain evidence="3 4">RD2P54</strain>
    </source>
</reference>
<dbReference type="SUPFAM" id="SSF101874">
    <property type="entry name" value="YceI-like"/>
    <property type="match status" value="1"/>
</dbReference>
<dbReference type="Pfam" id="PF04264">
    <property type="entry name" value="YceI"/>
    <property type="match status" value="1"/>
</dbReference>
<dbReference type="Gene3D" id="2.40.128.110">
    <property type="entry name" value="Lipid/polyisoprenoid-binding, YceI-like"/>
    <property type="match status" value="1"/>
</dbReference>
<feature type="domain" description="Lipid/polyisoprenoid-binding YceI-like" evidence="2">
    <location>
        <begin position="21"/>
        <end position="179"/>
    </location>
</feature>
<dbReference type="PANTHER" id="PTHR34406">
    <property type="entry name" value="PROTEIN YCEI"/>
    <property type="match status" value="1"/>
</dbReference>
<evidence type="ECO:0000313" key="3">
    <source>
        <dbReference type="EMBL" id="MDH5823523.1"/>
    </source>
</evidence>
<proteinExistence type="predicted"/>
<accession>A0ABT6JBH0</accession>
<sequence length="182" mass="18980">MRKTLLFAALLAFAATAAATDYVQAPGSSLAFGGTYQGEAFSGGFPGFRTTLSFDPADPAGARLEVTIPLASATAGNDDYDGELRGPAFFDSARFAQARYTASGFRSLGGGRYAADGVLSLRGVERPVTLTFDWTPGAQPVLAGRATVNRLEFGVGEGEWADTSVIPDAIAISTRVVFRPAD</sequence>
<feature type="chain" id="PRO_5047177270" evidence="1">
    <location>
        <begin position="20"/>
        <end position="182"/>
    </location>
</feature>
<dbReference type="PANTHER" id="PTHR34406:SF1">
    <property type="entry name" value="PROTEIN YCEI"/>
    <property type="match status" value="1"/>
</dbReference>
<evidence type="ECO:0000256" key="1">
    <source>
        <dbReference type="SAM" id="SignalP"/>
    </source>
</evidence>
<dbReference type="InterPro" id="IPR007372">
    <property type="entry name" value="Lipid/polyisoprenoid-bd_YceI"/>
</dbReference>
<feature type="signal peptide" evidence="1">
    <location>
        <begin position="1"/>
        <end position="19"/>
    </location>
</feature>
<protein>
    <submittedName>
        <fullName evidence="3">YceI family protein</fullName>
    </submittedName>
</protein>
<organism evidence="3 4">
    <name type="scientific">Luteimonas endophytica</name>
    <dbReference type="NCBI Taxonomy" id="3042023"/>
    <lineage>
        <taxon>Bacteria</taxon>
        <taxon>Pseudomonadati</taxon>
        <taxon>Pseudomonadota</taxon>
        <taxon>Gammaproteobacteria</taxon>
        <taxon>Lysobacterales</taxon>
        <taxon>Lysobacteraceae</taxon>
        <taxon>Luteimonas</taxon>
    </lineage>
</organism>
<gene>
    <name evidence="3" type="ORF">QFW77_11050</name>
</gene>
<dbReference type="RefSeq" id="WP_280574730.1">
    <property type="nucleotide sequence ID" value="NZ_JARXRM010000034.1"/>
</dbReference>